<dbReference type="AlphaFoldDB" id="A0A164MLR7"/>
<gene>
    <name evidence="2" type="ORF">APZ42_031751</name>
</gene>
<evidence type="ECO:0000313" key="3">
    <source>
        <dbReference type="Proteomes" id="UP000076858"/>
    </source>
</evidence>
<sequence>MVSVTISLLVATCIVTLINVSSTEAKPFNTNINTNYNSNYNANLNANYLISSLLNYILDLLQIIHKNGQRSGSVDIPPFPQLHDITELRQIQSPAAVSQSPSSNSMDDNKEQTAIIKAADEDRKAIEAAVDAFRGPDVPALVSPIPLDTWGLRLTVPEPPEQQATKMKLLKSIAEAQVRTR</sequence>
<keyword evidence="1" id="KW-0732">Signal</keyword>
<evidence type="ECO:0000256" key="1">
    <source>
        <dbReference type="SAM" id="SignalP"/>
    </source>
</evidence>
<dbReference type="EMBL" id="LRGB01002993">
    <property type="protein sequence ID" value="KZS05170.1"/>
    <property type="molecule type" value="Genomic_DNA"/>
</dbReference>
<dbReference type="Proteomes" id="UP000076858">
    <property type="component" value="Unassembled WGS sequence"/>
</dbReference>
<keyword evidence="3" id="KW-1185">Reference proteome</keyword>
<name>A0A164MLR7_9CRUS</name>
<protein>
    <submittedName>
        <fullName evidence="2">Uncharacterized protein</fullName>
    </submittedName>
</protein>
<evidence type="ECO:0000313" key="2">
    <source>
        <dbReference type="EMBL" id="KZS05170.1"/>
    </source>
</evidence>
<accession>A0A164MLR7</accession>
<dbReference type="OrthoDB" id="6354635at2759"/>
<reference evidence="2 3" key="1">
    <citation type="submission" date="2016-03" db="EMBL/GenBank/DDBJ databases">
        <title>EvidentialGene: Evidence-directed Construction of Genes on Genomes.</title>
        <authorList>
            <person name="Gilbert D.G."/>
            <person name="Choi J.-H."/>
            <person name="Mockaitis K."/>
            <person name="Colbourne J."/>
            <person name="Pfrender M."/>
        </authorList>
    </citation>
    <scope>NUCLEOTIDE SEQUENCE [LARGE SCALE GENOMIC DNA]</scope>
    <source>
        <strain evidence="2 3">Xinb3</strain>
        <tissue evidence="2">Complete organism</tissue>
    </source>
</reference>
<comment type="caution">
    <text evidence="2">The sequence shown here is derived from an EMBL/GenBank/DDBJ whole genome shotgun (WGS) entry which is preliminary data.</text>
</comment>
<feature type="chain" id="PRO_5007851755" evidence="1">
    <location>
        <begin position="26"/>
        <end position="181"/>
    </location>
</feature>
<organism evidence="2 3">
    <name type="scientific">Daphnia magna</name>
    <dbReference type="NCBI Taxonomy" id="35525"/>
    <lineage>
        <taxon>Eukaryota</taxon>
        <taxon>Metazoa</taxon>
        <taxon>Ecdysozoa</taxon>
        <taxon>Arthropoda</taxon>
        <taxon>Crustacea</taxon>
        <taxon>Branchiopoda</taxon>
        <taxon>Diplostraca</taxon>
        <taxon>Cladocera</taxon>
        <taxon>Anomopoda</taxon>
        <taxon>Daphniidae</taxon>
        <taxon>Daphnia</taxon>
    </lineage>
</organism>
<feature type="signal peptide" evidence="1">
    <location>
        <begin position="1"/>
        <end position="25"/>
    </location>
</feature>
<proteinExistence type="predicted"/>